<proteinExistence type="predicted"/>
<dbReference type="AlphaFoldDB" id="A0A7R9ZUB3"/>
<gene>
    <name evidence="3" type="ORF">PARE0329_LOCUS877</name>
</gene>
<feature type="region of interest" description="Disordered" evidence="2">
    <location>
        <begin position="39"/>
        <end position="67"/>
    </location>
</feature>
<protein>
    <submittedName>
        <fullName evidence="3">Uncharacterized protein</fullName>
    </submittedName>
</protein>
<feature type="compositionally biased region" description="Basic and acidic residues" evidence="2">
    <location>
        <begin position="213"/>
        <end position="232"/>
    </location>
</feature>
<sequence>MTTLLSNFVAKVQNKHWQNLRRKTQKLEPSEKVDLLELLEDHLAAPTPEPKHQDATEKTNDNGDDVDDEYAEEDYELLQRDLDKANLRLEELQSKHDFLKTRLQTYGSKIQAAEDHLLTIDVEDPRREAMATKIETNKQSLQPVEETFQGIAKELYSHQVKIESMQDRQLELKLKTQECKVVLEELCYGMEQKARLAFEGQDEEILAEIEPEGESKSTDQESSFRDEEGVQEKDDDVENIGITTEKDGEKNVKQEEEL</sequence>
<evidence type="ECO:0000256" key="1">
    <source>
        <dbReference type="SAM" id="Coils"/>
    </source>
</evidence>
<feature type="compositionally biased region" description="Basic and acidic residues" evidence="2">
    <location>
        <begin position="39"/>
        <end position="61"/>
    </location>
</feature>
<evidence type="ECO:0000313" key="3">
    <source>
        <dbReference type="EMBL" id="CAD8344242.1"/>
    </source>
</evidence>
<evidence type="ECO:0000256" key="2">
    <source>
        <dbReference type="SAM" id="MobiDB-lite"/>
    </source>
</evidence>
<feature type="compositionally biased region" description="Basic and acidic residues" evidence="2">
    <location>
        <begin position="244"/>
        <end position="258"/>
    </location>
</feature>
<feature type="region of interest" description="Disordered" evidence="2">
    <location>
        <begin position="208"/>
        <end position="258"/>
    </location>
</feature>
<organism evidence="3">
    <name type="scientific">Pseudo-nitzschia arenysensis</name>
    <dbReference type="NCBI Taxonomy" id="697910"/>
    <lineage>
        <taxon>Eukaryota</taxon>
        <taxon>Sar</taxon>
        <taxon>Stramenopiles</taxon>
        <taxon>Ochrophyta</taxon>
        <taxon>Bacillariophyta</taxon>
        <taxon>Bacillariophyceae</taxon>
        <taxon>Bacillariophycidae</taxon>
        <taxon>Bacillariales</taxon>
        <taxon>Bacillariaceae</taxon>
        <taxon>Pseudo-nitzschia</taxon>
    </lineage>
</organism>
<accession>A0A7R9ZUB3</accession>
<feature type="coiled-coil region" evidence="1">
    <location>
        <begin position="75"/>
        <end position="109"/>
    </location>
</feature>
<reference evidence="3" key="1">
    <citation type="submission" date="2021-01" db="EMBL/GenBank/DDBJ databases">
        <authorList>
            <person name="Corre E."/>
            <person name="Pelletier E."/>
            <person name="Niang G."/>
            <person name="Scheremetjew M."/>
            <person name="Finn R."/>
            <person name="Kale V."/>
            <person name="Holt S."/>
            <person name="Cochrane G."/>
            <person name="Meng A."/>
            <person name="Brown T."/>
            <person name="Cohen L."/>
        </authorList>
    </citation>
    <scope>NUCLEOTIDE SEQUENCE</scope>
    <source>
        <strain evidence="3">B593</strain>
    </source>
</reference>
<name>A0A7R9ZUB3_9STRA</name>
<keyword evidence="1" id="KW-0175">Coiled coil</keyword>
<dbReference type="EMBL" id="HBEH01001183">
    <property type="protein sequence ID" value="CAD8344242.1"/>
    <property type="molecule type" value="Transcribed_RNA"/>
</dbReference>